<dbReference type="GeneID" id="26643549"/>
<dbReference type="RefSeq" id="YP_009217101.1">
    <property type="nucleotide sequence ID" value="NC_028999.1"/>
</dbReference>
<dbReference type="EMBL" id="HQ630627">
    <property type="protein sequence ID" value="AEH03445.1"/>
    <property type="molecule type" value="Genomic_DNA"/>
</dbReference>
<proteinExistence type="predicted"/>
<dbReference type="Proteomes" id="UP000008388">
    <property type="component" value="Segment"/>
</dbReference>
<evidence type="ECO:0000313" key="2">
    <source>
        <dbReference type="Proteomes" id="UP000008388"/>
    </source>
</evidence>
<dbReference type="KEGG" id="vg:26643549"/>
<keyword evidence="2" id="KW-1185">Reference proteome</keyword>
<evidence type="ECO:0000313" key="1">
    <source>
        <dbReference type="EMBL" id="AEH03445.1"/>
    </source>
</evidence>
<organismHost>
    <name type="scientific">Pseudomonas aeruginosa</name>
    <dbReference type="NCBI Taxonomy" id="287"/>
</organismHost>
<gene>
    <name evidence="1" type="primary">019</name>
</gene>
<protein>
    <submittedName>
        <fullName evidence="1">Uncharacterized protein 019</fullName>
    </submittedName>
</protein>
<organism evidence="1 2">
    <name type="scientific">Pseudomonas phage PhiPA3</name>
    <name type="common">Pseudomonas aeruginosa phage PhiPA3</name>
    <dbReference type="NCBI Taxonomy" id="998086"/>
    <lineage>
        <taxon>Viruses</taxon>
        <taxon>Duplodnaviria</taxon>
        <taxon>Heunggongvirae</taxon>
        <taxon>Uroviricota</taxon>
        <taxon>Caudoviricetes</taxon>
        <taxon>Chimalliviridae</taxon>
        <taxon>Miltoncavirus</taxon>
        <taxon>Miltoncavirus PhiPA3</taxon>
    </lineage>
</organism>
<name>F8SJQ0_BPPA3</name>
<reference evidence="1 2" key="1">
    <citation type="journal article" date="2011" name="Microbiology">
        <title>The Pseudomonas aeruginosa generalized transducing phage phiPA3 is a new member of the phiKZ-like group of 'jumbo' phages, and infects model laboratory strains and clinical isolates from cystic fibrosis patients.</title>
        <authorList>
            <person name="Monson R."/>
            <person name="Foulds I."/>
            <person name="Foweraker J."/>
            <person name="Welch M."/>
            <person name="Salmond G.P."/>
        </authorList>
    </citation>
    <scope>NUCLEOTIDE SEQUENCE [LARGE SCALE GENOMIC DNA]</scope>
</reference>
<sequence length="220" mass="25402">MFLTNALIEELGKRLMSGNRDENDLGSMFAYILGSGFVQDGSNVTQEERSFYLNMEDGTTGEWEIEVSSRDRFNWHNPRLREINNQERWRTILHGKDEVWQLSARLAFNALRYVQEAIMWHRLEHEFVPEISVFADTELGRTYFMCGKFVLCISYRSDPTQAISSNGIFAWLDAMENHYGAVSDDDIVCALIDNGNVVISVNGIRYDTGMKRHQFSAMFD</sequence>
<accession>F8SJQ0</accession>